<dbReference type="GO" id="GO:0060561">
    <property type="term" value="P:apoptotic process involved in morphogenesis"/>
    <property type="evidence" value="ECO:0007669"/>
    <property type="project" value="Ensembl"/>
</dbReference>
<dbReference type="OMA" id="QQDDHGY"/>
<keyword evidence="10" id="KW-0007">Acetylation</keyword>
<dbReference type="GO" id="GO:0050821">
    <property type="term" value="P:protein stabilization"/>
    <property type="evidence" value="ECO:0007669"/>
    <property type="project" value="Ensembl"/>
</dbReference>
<dbReference type="GO" id="GO:0042542">
    <property type="term" value="P:response to hydrogen peroxide"/>
    <property type="evidence" value="ECO:0007669"/>
    <property type="project" value="Ensembl"/>
</dbReference>
<dbReference type="GO" id="GO:0010629">
    <property type="term" value="P:negative regulation of gene expression"/>
    <property type="evidence" value="ECO:0007669"/>
    <property type="project" value="Ensembl"/>
</dbReference>
<dbReference type="InterPro" id="IPR003090">
    <property type="entry name" value="Alpha-crystallin_N"/>
</dbReference>
<evidence type="ECO:0000256" key="16">
    <source>
        <dbReference type="RuleBase" id="RU003616"/>
    </source>
</evidence>
<dbReference type="PANTHER" id="PTHR45640:SF14">
    <property type="entry name" value="ALPHA-CRYSTALLIN A CHAIN"/>
    <property type="match status" value="1"/>
</dbReference>
<dbReference type="GO" id="GO:0070309">
    <property type="term" value="P:lens fiber cell morphogenesis"/>
    <property type="evidence" value="ECO:0007669"/>
    <property type="project" value="Ensembl"/>
</dbReference>
<evidence type="ECO:0000256" key="12">
    <source>
        <dbReference type="ARBA" id="ARBA00023180"/>
    </source>
</evidence>
<dbReference type="GO" id="GO:0007005">
    <property type="term" value="P:mitochondrion organization"/>
    <property type="evidence" value="ECO:0007669"/>
    <property type="project" value="Ensembl"/>
</dbReference>
<dbReference type="Pfam" id="PF00525">
    <property type="entry name" value="Crystallin"/>
    <property type="match status" value="1"/>
</dbReference>
<evidence type="ECO:0000256" key="3">
    <source>
        <dbReference type="ARBA" id="ARBA00004496"/>
    </source>
</evidence>
<dbReference type="GO" id="GO:0007017">
    <property type="term" value="P:microtubule-based process"/>
    <property type="evidence" value="ECO:0007669"/>
    <property type="project" value="Ensembl"/>
</dbReference>
<keyword evidence="14" id="KW-0539">Nucleus</keyword>
<dbReference type="GO" id="GO:0007021">
    <property type="term" value="P:tubulin complex assembly"/>
    <property type="evidence" value="ECO:0007669"/>
    <property type="project" value="Ensembl"/>
</dbReference>
<dbReference type="eggNOG" id="KOG3591">
    <property type="taxonomic scope" value="Eukaryota"/>
</dbReference>
<dbReference type="GO" id="GO:0030307">
    <property type="term" value="P:positive regulation of cell growth"/>
    <property type="evidence" value="ECO:0007669"/>
    <property type="project" value="Ensembl"/>
</dbReference>
<evidence type="ECO:0000256" key="8">
    <source>
        <dbReference type="ARBA" id="ARBA00022723"/>
    </source>
</evidence>
<reference evidence="19" key="2">
    <citation type="submission" date="2025-08" db="UniProtKB">
        <authorList>
            <consortium name="Ensembl"/>
        </authorList>
    </citation>
    <scope>IDENTIFICATION</scope>
    <source>
        <strain evidence="19">Isolate ISIS603380</strain>
    </source>
</reference>
<evidence type="ECO:0000256" key="2">
    <source>
        <dbReference type="ARBA" id="ARBA00004123"/>
    </source>
</evidence>
<dbReference type="GO" id="GO:0005212">
    <property type="term" value="F:structural constituent of eye lens"/>
    <property type="evidence" value="ECO:0007669"/>
    <property type="project" value="UniProtKB-KW"/>
</dbReference>
<keyword evidence="20" id="KW-1185">Reference proteome</keyword>
<protein>
    <recommendedName>
        <fullName evidence="4">Alpha-crystallin A chain</fullName>
    </recommendedName>
</protein>
<reference evidence="19 20" key="1">
    <citation type="submission" date="2009-06" db="EMBL/GenBank/DDBJ databases">
        <title>The Genome Sequence of Loxodonta africana (African elephant).</title>
        <authorList>
            <person name="Di Palma F."/>
            <person name="Heiman D."/>
            <person name="Young S."/>
            <person name="Johnson J."/>
            <person name="Lander E.S."/>
            <person name="Lindblad-Toh K."/>
        </authorList>
    </citation>
    <scope>NUCLEOTIDE SEQUENCE [LARGE SCALE GENOMIC DNA]</scope>
    <source>
        <strain evidence="19 20">Isolate ISIS603380</strain>
    </source>
</reference>
<evidence type="ECO:0000256" key="5">
    <source>
        <dbReference type="ARBA" id="ARBA00022490"/>
    </source>
</evidence>
<evidence type="ECO:0000259" key="18">
    <source>
        <dbReference type="PROSITE" id="PS01031"/>
    </source>
</evidence>
<dbReference type="GO" id="GO:0007601">
    <property type="term" value="P:visual perception"/>
    <property type="evidence" value="ECO:0007669"/>
    <property type="project" value="Ensembl"/>
</dbReference>
<dbReference type="GO" id="GO:0005829">
    <property type="term" value="C:cytosol"/>
    <property type="evidence" value="ECO:0007669"/>
    <property type="project" value="Ensembl"/>
</dbReference>
<evidence type="ECO:0000313" key="20">
    <source>
        <dbReference type="Proteomes" id="UP000007646"/>
    </source>
</evidence>
<dbReference type="GO" id="GO:0001666">
    <property type="term" value="P:response to hypoxia"/>
    <property type="evidence" value="ECO:0007669"/>
    <property type="project" value="Ensembl"/>
</dbReference>
<dbReference type="GO" id="GO:0042802">
    <property type="term" value="F:identical protein binding"/>
    <property type="evidence" value="ECO:0007669"/>
    <property type="project" value="Ensembl"/>
</dbReference>
<reference evidence="19" key="3">
    <citation type="submission" date="2025-09" db="UniProtKB">
        <authorList>
            <consortium name="Ensembl"/>
        </authorList>
    </citation>
    <scope>IDENTIFICATION</scope>
    <source>
        <strain evidence="19">Isolate ISIS603380</strain>
    </source>
</reference>
<dbReference type="Pfam" id="PF00011">
    <property type="entry name" value="HSP20"/>
    <property type="match status" value="1"/>
</dbReference>
<feature type="region of interest" description="Disordered" evidence="17">
    <location>
        <begin position="170"/>
        <end position="196"/>
    </location>
</feature>
<dbReference type="PROSITE" id="PS01031">
    <property type="entry name" value="SHSP"/>
    <property type="match status" value="1"/>
</dbReference>
<feature type="domain" description="SHSP" evidence="18">
    <location>
        <begin position="76"/>
        <end position="185"/>
    </location>
</feature>
<dbReference type="SUPFAM" id="SSF49764">
    <property type="entry name" value="HSP20-like chaperones"/>
    <property type="match status" value="1"/>
</dbReference>
<dbReference type="Proteomes" id="UP000007646">
    <property type="component" value="Unassembled WGS sequence"/>
</dbReference>
<evidence type="ECO:0000256" key="17">
    <source>
        <dbReference type="SAM" id="MobiDB-lite"/>
    </source>
</evidence>
<dbReference type="GO" id="GO:0042026">
    <property type="term" value="P:protein refolding"/>
    <property type="evidence" value="ECO:0007669"/>
    <property type="project" value="TreeGrafter"/>
</dbReference>
<organism evidence="19 20">
    <name type="scientific">Loxodonta africana</name>
    <name type="common">African elephant</name>
    <dbReference type="NCBI Taxonomy" id="9785"/>
    <lineage>
        <taxon>Eukaryota</taxon>
        <taxon>Metazoa</taxon>
        <taxon>Chordata</taxon>
        <taxon>Craniata</taxon>
        <taxon>Vertebrata</taxon>
        <taxon>Euteleostomi</taxon>
        <taxon>Mammalia</taxon>
        <taxon>Eutheria</taxon>
        <taxon>Afrotheria</taxon>
        <taxon>Proboscidea</taxon>
        <taxon>Elephantidae</taxon>
        <taxon>Loxodonta</taxon>
    </lineage>
</organism>
<dbReference type="GO" id="GO:0070141">
    <property type="term" value="P:response to UV-A"/>
    <property type="evidence" value="ECO:0007669"/>
    <property type="project" value="Ensembl"/>
</dbReference>
<dbReference type="InterPro" id="IPR001436">
    <property type="entry name" value="Alpha-crystallin/sHSP_animal"/>
</dbReference>
<dbReference type="PANTHER" id="PTHR45640">
    <property type="entry name" value="HEAT SHOCK PROTEIN HSP-12.2-RELATED"/>
    <property type="match status" value="1"/>
</dbReference>
<evidence type="ECO:0000256" key="7">
    <source>
        <dbReference type="ARBA" id="ARBA00022613"/>
    </source>
</evidence>
<accession>G3U8R5</accession>
<dbReference type="Ensembl" id="ENSLAFT00000026309.1">
    <property type="protein sequence ID" value="ENSLAFP00000024223.1"/>
    <property type="gene ID" value="ENSLAFG00000017392.3"/>
</dbReference>
<dbReference type="GO" id="GO:0048596">
    <property type="term" value="P:embryonic camera-type eye morphogenesis"/>
    <property type="evidence" value="ECO:0007669"/>
    <property type="project" value="Ensembl"/>
</dbReference>
<evidence type="ECO:0000256" key="9">
    <source>
        <dbReference type="ARBA" id="ARBA00022833"/>
    </source>
</evidence>
<dbReference type="GO" id="GO:0051082">
    <property type="term" value="F:unfolded protein binding"/>
    <property type="evidence" value="ECO:0007669"/>
    <property type="project" value="Ensembl"/>
</dbReference>
<dbReference type="GO" id="GO:0005654">
    <property type="term" value="C:nucleoplasm"/>
    <property type="evidence" value="ECO:0007669"/>
    <property type="project" value="Ensembl"/>
</dbReference>
<evidence type="ECO:0000256" key="15">
    <source>
        <dbReference type="PROSITE-ProRule" id="PRU00285"/>
    </source>
</evidence>
<dbReference type="InterPro" id="IPR002068">
    <property type="entry name" value="A-crystallin/Hsp20_dom"/>
</dbReference>
<keyword evidence="13" id="KW-0143">Chaperone</keyword>
<evidence type="ECO:0000256" key="14">
    <source>
        <dbReference type="ARBA" id="ARBA00023242"/>
    </source>
</evidence>
<evidence type="ECO:0000256" key="4">
    <source>
        <dbReference type="ARBA" id="ARBA00018827"/>
    </source>
</evidence>
<dbReference type="AlphaFoldDB" id="G3U8R5"/>
<keyword evidence="11" id="KW-1015">Disulfide bond</keyword>
<evidence type="ECO:0000256" key="13">
    <source>
        <dbReference type="ARBA" id="ARBA00023186"/>
    </source>
</evidence>
<evidence type="ECO:0000313" key="19">
    <source>
        <dbReference type="Ensembl" id="ENSLAFP00000024223.1"/>
    </source>
</evidence>
<dbReference type="InterPro" id="IPR008978">
    <property type="entry name" value="HSP20-like_chaperone"/>
</dbReference>
<dbReference type="GeneTree" id="ENSGT00940000160159"/>
<dbReference type="PRINTS" id="PR00299">
    <property type="entry name" value="ACRYSTALLIN"/>
</dbReference>
<evidence type="ECO:0000256" key="10">
    <source>
        <dbReference type="ARBA" id="ARBA00022990"/>
    </source>
</evidence>
<gene>
    <name evidence="19" type="primary">CRYAA</name>
</gene>
<keyword evidence="9" id="KW-0862">Zinc</keyword>
<evidence type="ECO:0000256" key="1">
    <source>
        <dbReference type="ARBA" id="ARBA00003441"/>
    </source>
</evidence>
<sequence length="196" mass="22510">MDVTIQHPWFKRALGPFYPSRLFDQFFGEGLFEYDLLPFLSSTISPYYRQSLFRTVLDSGISELMTHMWFVMHQPHAGNSKNNPAKVRSDRDQFLILLDVKHFSPEDLTVKVQDDFVEIHGKHNERQDDHGYISREFHRRYRLPSNVDQSALSCSLSADGMLTFCGPKIQSGMDASHSERAIPVSREEKPSSAPSS</sequence>
<keyword evidence="5" id="KW-0963">Cytoplasm</keyword>
<evidence type="ECO:0000256" key="6">
    <source>
        <dbReference type="ARBA" id="ARBA00022553"/>
    </source>
</evidence>
<dbReference type="GO" id="GO:0009408">
    <property type="term" value="P:response to heat"/>
    <property type="evidence" value="ECO:0007669"/>
    <property type="project" value="TreeGrafter"/>
</dbReference>
<dbReference type="GO" id="GO:0032387">
    <property type="term" value="P:negative regulation of intracellular transport"/>
    <property type="evidence" value="ECO:0007669"/>
    <property type="project" value="Ensembl"/>
</dbReference>
<keyword evidence="7" id="KW-0273">Eye lens protein</keyword>
<dbReference type="InParanoid" id="G3U8R5"/>
<feature type="compositionally biased region" description="Basic and acidic residues" evidence="17">
    <location>
        <begin position="176"/>
        <end position="190"/>
    </location>
</feature>
<comment type="similarity">
    <text evidence="15 16">Belongs to the small heat shock protein (HSP20) family.</text>
</comment>
<dbReference type="GO" id="GO:0006750">
    <property type="term" value="P:glutathione biosynthetic process"/>
    <property type="evidence" value="ECO:0007669"/>
    <property type="project" value="Ensembl"/>
</dbReference>
<dbReference type="GO" id="GO:0032991">
    <property type="term" value="C:protein-containing complex"/>
    <property type="evidence" value="ECO:0007669"/>
    <property type="project" value="Ensembl"/>
</dbReference>
<dbReference type="FunFam" id="2.60.40.790:FF:000008">
    <property type="entry name" value="Alpha-crystallin A chain"/>
    <property type="match status" value="1"/>
</dbReference>
<comment type="subcellular location">
    <subcellularLocation>
        <location evidence="3">Cytoplasm</location>
    </subcellularLocation>
    <subcellularLocation>
        <location evidence="2">Nucleus</location>
    </subcellularLocation>
</comment>
<proteinExistence type="inferred from homology"/>
<dbReference type="GO" id="GO:0043066">
    <property type="term" value="P:negative regulation of apoptotic process"/>
    <property type="evidence" value="ECO:0007669"/>
    <property type="project" value="Ensembl"/>
</dbReference>
<evidence type="ECO:0000256" key="11">
    <source>
        <dbReference type="ARBA" id="ARBA00023157"/>
    </source>
</evidence>
<dbReference type="GO" id="GO:0046872">
    <property type="term" value="F:metal ion binding"/>
    <property type="evidence" value="ECO:0007669"/>
    <property type="project" value="UniProtKB-KW"/>
</dbReference>
<keyword evidence="12" id="KW-0325">Glycoprotein</keyword>
<comment type="function">
    <text evidence="1">Contributes to the transparency and refractive index of the lens. In its oxidized form (absence of intramolecular disulfide bond), acts as a chaperone, preventing aggregation of various proteins under a wide range of stress conditions. Required for the correct formation of lens intermediate filaments as part of a complex composed of BFSP1, BFSP2 and CRYAA.</text>
</comment>
<dbReference type="Gene3D" id="2.60.40.790">
    <property type="match status" value="1"/>
</dbReference>
<name>G3U8R5_LOXAF</name>
<keyword evidence="8" id="KW-0479">Metal-binding</keyword>
<keyword evidence="6" id="KW-0597">Phosphoprotein</keyword>
<dbReference type="GO" id="GO:0007015">
    <property type="term" value="P:actin filament organization"/>
    <property type="evidence" value="ECO:0007669"/>
    <property type="project" value="Ensembl"/>
</dbReference>